<protein>
    <submittedName>
        <fullName evidence="4">NUDIX domain-containing protein</fullName>
    </submittedName>
</protein>
<dbReference type="Gene3D" id="3.90.79.10">
    <property type="entry name" value="Nucleoside Triphosphate Pyrophosphohydrolase"/>
    <property type="match status" value="1"/>
</dbReference>
<reference evidence="5" key="1">
    <citation type="journal article" date="2019" name="Int. J. Syst. Evol. Microbiol.">
        <title>The Global Catalogue of Microorganisms (GCM) 10K type strain sequencing project: providing services to taxonomists for standard genome sequencing and annotation.</title>
        <authorList>
            <consortium name="The Broad Institute Genomics Platform"/>
            <consortium name="The Broad Institute Genome Sequencing Center for Infectious Disease"/>
            <person name="Wu L."/>
            <person name="Ma J."/>
        </authorList>
    </citation>
    <scope>NUCLEOTIDE SEQUENCE [LARGE SCALE GENOMIC DNA]</scope>
    <source>
        <strain evidence="5">TBRC 1276</strain>
    </source>
</reference>
<keyword evidence="5" id="KW-1185">Reference proteome</keyword>
<dbReference type="PANTHER" id="PTHR43046">
    <property type="entry name" value="GDP-MANNOSE MANNOSYL HYDROLASE"/>
    <property type="match status" value="1"/>
</dbReference>
<dbReference type="PANTHER" id="PTHR43046:SF14">
    <property type="entry name" value="MUTT_NUDIX FAMILY PROTEIN"/>
    <property type="match status" value="1"/>
</dbReference>
<feature type="domain" description="Nudix hydrolase" evidence="3">
    <location>
        <begin position="17"/>
        <end position="146"/>
    </location>
</feature>
<dbReference type="Pfam" id="PF00293">
    <property type="entry name" value="NUDIX"/>
    <property type="match status" value="1"/>
</dbReference>
<dbReference type="Proteomes" id="UP001595851">
    <property type="component" value="Unassembled WGS sequence"/>
</dbReference>
<evidence type="ECO:0000313" key="5">
    <source>
        <dbReference type="Proteomes" id="UP001595851"/>
    </source>
</evidence>
<evidence type="ECO:0000259" key="3">
    <source>
        <dbReference type="PROSITE" id="PS51462"/>
    </source>
</evidence>
<comment type="cofactor">
    <cofactor evidence="1">
        <name>Mg(2+)</name>
        <dbReference type="ChEBI" id="CHEBI:18420"/>
    </cofactor>
</comment>
<proteinExistence type="predicted"/>
<comment type="caution">
    <text evidence="4">The sequence shown here is derived from an EMBL/GenBank/DDBJ whole genome shotgun (WGS) entry which is preliminary data.</text>
</comment>
<dbReference type="PROSITE" id="PS51462">
    <property type="entry name" value="NUDIX"/>
    <property type="match status" value="1"/>
</dbReference>
<accession>A0ABV8G7R3</accession>
<evidence type="ECO:0000256" key="1">
    <source>
        <dbReference type="ARBA" id="ARBA00001946"/>
    </source>
</evidence>
<evidence type="ECO:0000313" key="4">
    <source>
        <dbReference type="EMBL" id="MFC4009124.1"/>
    </source>
</evidence>
<dbReference type="InterPro" id="IPR015797">
    <property type="entry name" value="NUDIX_hydrolase-like_dom_sf"/>
</dbReference>
<dbReference type="RefSeq" id="WP_379529185.1">
    <property type="nucleotide sequence ID" value="NZ_JBHSBI010000008.1"/>
</dbReference>
<sequence>MSESEDRFFAAVTARRLVRVSVRSIILDGDRVLLQRPSDAPPGRHYAFIGGEYEIGDTFEERLRKEIDEETNARLIDWRYLFVAENRFIHNGHRVHALEHYLLATIDRVDVASREELLVQEWVPLADLATTDVRPYAVRDVVAAGRHHETRHLLIDGWSEQH</sequence>
<organism evidence="4 5">
    <name type="scientific">Nonomuraea purpurea</name>
    <dbReference type="NCBI Taxonomy" id="1849276"/>
    <lineage>
        <taxon>Bacteria</taxon>
        <taxon>Bacillati</taxon>
        <taxon>Actinomycetota</taxon>
        <taxon>Actinomycetes</taxon>
        <taxon>Streptosporangiales</taxon>
        <taxon>Streptosporangiaceae</taxon>
        <taxon>Nonomuraea</taxon>
    </lineage>
</organism>
<name>A0ABV8G7R3_9ACTN</name>
<dbReference type="EMBL" id="JBHSBI010000008">
    <property type="protein sequence ID" value="MFC4009124.1"/>
    <property type="molecule type" value="Genomic_DNA"/>
</dbReference>
<evidence type="ECO:0000256" key="2">
    <source>
        <dbReference type="ARBA" id="ARBA00022801"/>
    </source>
</evidence>
<dbReference type="InterPro" id="IPR000086">
    <property type="entry name" value="NUDIX_hydrolase_dom"/>
</dbReference>
<dbReference type="SUPFAM" id="SSF55811">
    <property type="entry name" value="Nudix"/>
    <property type="match status" value="1"/>
</dbReference>
<gene>
    <name evidence="4" type="ORF">ACFOY2_17965</name>
</gene>
<keyword evidence="2" id="KW-0378">Hydrolase</keyword>